<sequence length="383" mass="44106">MHWNYYSTDIMAQDTVLYTIIYGLFCICIIFPPVEFISAGFTIPSIFSSLLGDEKFDFIVYHLRRTVLTMFIHSCLPFFYFIFLAVVQDDPIFVVHPTNILQMLAHFSFLFVLLSATYFTLRYMRSWESHATIQCLKRFDTDWTRVADSINTEYRNIDNFNVSLAGIKKVIMTNSWILNVTNYSLVCAHVADVTLEAVRADEHPISHHEQSGGPAQFVDIEVRSMSNKIKPFIVRIRAESFRDMRDKLNKPISVAREVVLRQSLSDRFVEAFLEQISTNPTYSYPNPENLEACLGCATERASVKLLKNCVHVEVDEDGERRPPCSQCYCRPMWCETCMARIFAAKQDRNHPERWMPGKANCPTCRAVFCVLDVCLLEANDGTI</sequence>
<organism evidence="7 8">
    <name type="scientific">Parascaris univalens</name>
    <name type="common">Nematode worm</name>
    <dbReference type="NCBI Taxonomy" id="6257"/>
    <lineage>
        <taxon>Eukaryota</taxon>
        <taxon>Metazoa</taxon>
        <taxon>Ecdysozoa</taxon>
        <taxon>Nematoda</taxon>
        <taxon>Chromadorea</taxon>
        <taxon>Rhabditida</taxon>
        <taxon>Spirurina</taxon>
        <taxon>Ascaridomorpha</taxon>
        <taxon>Ascaridoidea</taxon>
        <taxon>Ascarididae</taxon>
        <taxon>Parascaris</taxon>
    </lineage>
</organism>
<feature type="transmembrane region" description="Helical" evidence="6">
    <location>
        <begin position="67"/>
        <end position="88"/>
    </location>
</feature>
<keyword evidence="4 6" id="KW-1133">Transmembrane helix</keyword>
<evidence type="ECO:0000313" key="7">
    <source>
        <dbReference type="Proteomes" id="UP000887569"/>
    </source>
</evidence>
<protein>
    <submittedName>
        <fullName evidence="8">Transmembrane protein 129</fullName>
    </submittedName>
</protein>
<name>A0A915C7I8_PARUN</name>
<dbReference type="GO" id="GO:0005783">
    <property type="term" value="C:endoplasmic reticulum"/>
    <property type="evidence" value="ECO:0007669"/>
    <property type="project" value="TreeGrafter"/>
</dbReference>
<evidence type="ECO:0000256" key="6">
    <source>
        <dbReference type="SAM" id="Phobius"/>
    </source>
</evidence>
<dbReference type="Proteomes" id="UP000887569">
    <property type="component" value="Unplaced"/>
</dbReference>
<dbReference type="GO" id="GO:0016020">
    <property type="term" value="C:membrane"/>
    <property type="evidence" value="ECO:0007669"/>
    <property type="project" value="UniProtKB-SubCell"/>
</dbReference>
<keyword evidence="5 6" id="KW-0472">Membrane</keyword>
<dbReference type="GO" id="GO:0061630">
    <property type="term" value="F:ubiquitin protein ligase activity"/>
    <property type="evidence" value="ECO:0007669"/>
    <property type="project" value="InterPro"/>
</dbReference>
<keyword evidence="7" id="KW-1185">Reference proteome</keyword>
<dbReference type="PANTHER" id="PTHR31322:SF2">
    <property type="entry name" value="E3 UBIQUITIN-PROTEIN LIGASE TM129"/>
    <property type="match status" value="1"/>
</dbReference>
<feature type="transmembrane region" description="Helical" evidence="6">
    <location>
        <begin position="100"/>
        <end position="121"/>
    </location>
</feature>
<keyword evidence="3 6" id="KW-0812">Transmembrane</keyword>
<comment type="similarity">
    <text evidence="2">Belongs to the TMEM129 family.</text>
</comment>
<evidence type="ECO:0000256" key="3">
    <source>
        <dbReference type="ARBA" id="ARBA00022692"/>
    </source>
</evidence>
<proteinExistence type="inferred from homology"/>
<reference evidence="8" key="1">
    <citation type="submission" date="2022-11" db="UniProtKB">
        <authorList>
            <consortium name="WormBaseParasite"/>
        </authorList>
    </citation>
    <scope>IDENTIFICATION</scope>
</reference>
<comment type="subcellular location">
    <subcellularLocation>
        <location evidence="1">Membrane</location>
        <topology evidence="1">Multi-pass membrane protein</topology>
    </subcellularLocation>
</comment>
<dbReference type="AlphaFoldDB" id="A0A915C7I8"/>
<dbReference type="Pfam" id="PF10272">
    <property type="entry name" value="Tmpp129"/>
    <property type="match status" value="1"/>
</dbReference>
<accession>A0A915C7I8</accession>
<evidence type="ECO:0000256" key="4">
    <source>
        <dbReference type="ARBA" id="ARBA00022989"/>
    </source>
</evidence>
<evidence type="ECO:0000256" key="2">
    <source>
        <dbReference type="ARBA" id="ARBA00007332"/>
    </source>
</evidence>
<evidence type="ECO:0000256" key="1">
    <source>
        <dbReference type="ARBA" id="ARBA00004141"/>
    </source>
</evidence>
<evidence type="ECO:0000256" key="5">
    <source>
        <dbReference type="ARBA" id="ARBA00023136"/>
    </source>
</evidence>
<feature type="transmembrane region" description="Helical" evidence="6">
    <location>
        <begin position="20"/>
        <end position="47"/>
    </location>
</feature>
<dbReference type="InterPro" id="IPR018801">
    <property type="entry name" value="TM129"/>
</dbReference>
<dbReference type="PANTHER" id="PTHR31322">
    <property type="entry name" value="E3 UBIQUITIN-PROTEIN LIGASE TM129"/>
    <property type="match status" value="1"/>
</dbReference>
<dbReference type="GO" id="GO:0016567">
    <property type="term" value="P:protein ubiquitination"/>
    <property type="evidence" value="ECO:0007669"/>
    <property type="project" value="InterPro"/>
</dbReference>
<dbReference type="WBParaSite" id="PgR100X_g004_t01">
    <property type="protein sequence ID" value="PgR100X_g004_t01"/>
    <property type="gene ID" value="PgR100X_g004"/>
</dbReference>
<evidence type="ECO:0000313" key="8">
    <source>
        <dbReference type="WBParaSite" id="PgR100X_g004_t01"/>
    </source>
</evidence>